<dbReference type="CDD" id="cd14014">
    <property type="entry name" value="STKc_PknB_like"/>
    <property type="match status" value="1"/>
</dbReference>
<evidence type="ECO:0000256" key="6">
    <source>
        <dbReference type="ARBA" id="ARBA00022840"/>
    </source>
</evidence>
<dbReference type="Gene3D" id="3.30.200.20">
    <property type="entry name" value="Phosphorylase Kinase, domain 1"/>
    <property type="match status" value="1"/>
</dbReference>
<feature type="domain" description="Protein kinase" evidence="9">
    <location>
        <begin position="12"/>
        <end position="252"/>
    </location>
</feature>
<evidence type="ECO:0000313" key="11">
    <source>
        <dbReference type="Proteomes" id="UP000218887"/>
    </source>
</evidence>
<keyword evidence="6" id="KW-0067">ATP-binding</keyword>
<protein>
    <recommendedName>
        <fullName evidence="1">non-specific serine/threonine protein kinase</fullName>
        <ecNumber evidence="1">2.7.11.1</ecNumber>
    </recommendedName>
</protein>
<accession>A0A2A2IBI7</accession>
<keyword evidence="5" id="KW-0418">Kinase</keyword>
<proteinExistence type="predicted"/>
<evidence type="ECO:0000256" key="1">
    <source>
        <dbReference type="ARBA" id="ARBA00012513"/>
    </source>
</evidence>
<dbReference type="EMBL" id="NPOA01000009">
    <property type="protein sequence ID" value="PAV28977.1"/>
    <property type="molecule type" value="Genomic_DNA"/>
</dbReference>
<dbReference type="PROSITE" id="PS50011">
    <property type="entry name" value="PROTEIN_KINASE_DOM"/>
    <property type="match status" value="1"/>
</dbReference>
<evidence type="ECO:0000256" key="7">
    <source>
        <dbReference type="ARBA" id="ARBA00047899"/>
    </source>
</evidence>
<evidence type="ECO:0000313" key="10">
    <source>
        <dbReference type="EMBL" id="PAV28977.1"/>
    </source>
</evidence>
<organism evidence="10 11">
    <name type="scientific">Virgibacillus profundi</name>
    <dbReference type="NCBI Taxonomy" id="2024555"/>
    <lineage>
        <taxon>Bacteria</taxon>
        <taxon>Bacillati</taxon>
        <taxon>Bacillota</taxon>
        <taxon>Bacilli</taxon>
        <taxon>Bacillales</taxon>
        <taxon>Bacillaceae</taxon>
        <taxon>Virgibacillus</taxon>
    </lineage>
</organism>
<dbReference type="PANTHER" id="PTHR24363">
    <property type="entry name" value="SERINE/THREONINE PROTEIN KINASE"/>
    <property type="match status" value="1"/>
</dbReference>
<reference evidence="10 11" key="1">
    <citation type="submission" date="2017-08" db="EMBL/GenBank/DDBJ databases">
        <title>Virgibacillus indicus sp. nov. and Virgibacillus profoundi sp. nov, two moderately halophilic bacteria isolated from marine sediment by using the Microfluidic Streak Plate.</title>
        <authorList>
            <person name="Xu B."/>
            <person name="Hu B."/>
            <person name="Wang J."/>
            <person name="Zhu Y."/>
            <person name="Huang L."/>
            <person name="Du W."/>
            <person name="Huang Y."/>
        </authorList>
    </citation>
    <scope>NUCLEOTIDE SEQUENCE [LARGE SCALE GENOMIC DNA]</scope>
    <source>
        <strain evidence="10 11">IO3-P3-H5</strain>
    </source>
</reference>
<dbReference type="InterPro" id="IPR011009">
    <property type="entry name" value="Kinase-like_dom_sf"/>
</dbReference>
<evidence type="ECO:0000256" key="4">
    <source>
        <dbReference type="ARBA" id="ARBA00022741"/>
    </source>
</evidence>
<dbReference type="Gene3D" id="1.10.510.10">
    <property type="entry name" value="Transferase(Phosphotransferase) domain 1"/>
    <property type="match status" value="1"/>
</dbReference>
<evidence type="ECO:0000256" key="8">
    <source>
        <dbReference type="ARBA" id="ARBA00048679"/>
    </source>
</evidence>
<dbReference type="PANTHER" id="PTHR24363:SF0">
    <property type="entry name" value="SERINE_THREONINE KINASE LIKE DOMAIN CONTAINING 1"/>
    <property type="match status" value="1"/>
</dbReference>
<dbReference type="Pfam" id="PF00069">
    <property type="entry name" value="Pkinase"/>
    <property type="match status" value="1"/>
</dbReference>
<dbReference type="GO" id="GO:0004674">
    <property type="term" value="F:protein serine/threonine kinase activity"/>
    <property type="evidence" value="ECO:0007669"/>
    <property type="project" value="UniProtKB-KW"/>
</dbReference>
<dbReference type="GO" id="GO:0005524">
    <property type="term" value="F:ATP binding"/>
    <property type="evidence" value="ECO:0007669"/>
    <property type="project" value="UniProtKB-KW"/>
</dbReference>
<evidence type="ECO:0000256" key="5">
    <source>
        <dbReference type="ARBA" id="ARBA00022777"/>
    </source>
</evidence>
<dbReference type="SMART" id="SM00220">
    <property type="entry name" value="S_TKc"/>
    <property type="match status" value="1"/>
</dbReference>
<evidence type="ECO:0000256" key="2">
    <source>
        <dbReference type="ARBA" id="ARBA00022527"/>
    </source>
</evidence>
<evidence type="ECO:0000256" key="3">
    <source>
        <dbReference type="ARBA" id="ARBA00022679"/>
    </source>
</evidence>
<dbReference type="EC" id="2.7.11.1" evidence="1"/>
<dbReference type="RefSeq" id="WP_095656068.1">
    <property type="nucleotide sequence ID" value="NZ_NPOA01000009.1"/>
</dbReference>
<dbReference type="Proteomes" id="UP000218887">
    <property type="component" value="Unassembled WGS sequence"/>
</dbReference>
<name>A0A2A2IBI7_9BACI</name>
<keyword evidence="3" id="KW-0808">Transferase</keyword>
<dbReference type="OrthoDB" id="9788659at2"/>
<comment type="catalytic activity">
    <reaction evidence="8">
        <text>L-seryl-[protein] + ATP = O-phospho-L-seryl-[protein] + ADP + H(+)</text>
        <dbReference type="Rhea" id="RHEA:17989"/>
        <dbReference type="Rhea" id="RHEA-COMP:9863"/>
        <dbReference type="Rhea" id="RHEA-COMP:11604"/>
        <dbReference type="ChEBI" id="CHEBI:15378"/>
        <dbReference type="ChEBI" id="CHEBI:29999"/>
        <dbReference type="ChEBI" id="CHEBI:30616"/>
        <dbReference type="ChEBI" id="CHEBI:83421"/>
        <dbReference type="ChEBI" id="CHEBI:456216"/>
        <dbReference type="EC" id="2.7.11.1"/>
    </reaction>
</comment>
<sequence>MFNKQEVINNKYKIIDYLTEGGTSLLYDVEVSSGKHAILKVAKNTSTLFNNQIDNEAKILAAVNHDRLPKLFDKLTVNRHYKAIVIEKIEAVSLSDLIENGNKVFSWQEILDIAKQIMNIIDVFHKNNPSIVIRDIKPSNILISNNNHAYLIDFGVSASIKEKEKISALGTIGYAAPEQFENGKVDLRSDFFSLGAVLFYMASNGENIYTSNQAAVLKEQTPKAFAEIIIKLSQTDPDKRYDNSDEIVHAFSKVKPNFKERFKELIYSND</sequence>
<keyword evidence="2" id="KW-0723">Serine/threonine-protein kinase</keyword>
<comment type="catalytic activity">
    <reaction evidence="7">
        <text>L-threonyl-[protein] + ATP = O-phospho-L-threonyl-[protein] + ADP + H(+)</text>
        <dbReference type="Rhea" id="RHEA:46608"/>
        <dbReference type="Rhea" id="RHEA-COMP:11060"/>
        <dbReference type="Rhea" id="RHEA-COMP:11605"/>
        <dbReference type="ChEBI" id="CHEBI:15378"/>
        <dbReference type="ChEBI" id="CHEBI:30013"/>
        <dbReference type="ChEBI" id="CHEBI:30616"/>
        <dbReference type="ChEBI" id="CHEBI:61977"/>
        <dbReference type="ChEBI" id="CHEBI:456216"/>
        <dbReference type="EC" id="2.7.11.1"/>
    </reaction>
</comment>
<evidence type="ECO:0000259" key="9">
    <source>
        <dbReference type="PROSITE" id="PS50011"/>
    </source>
</evidence>
<dbReference type="SUPFAM" id="SSF56112">
    <property type="entry name" value="Protein kinase-like (PK-like)"/>
    <property type="match status" value="1"/>
</dbReference>
<keyword evidence="4" id="KW-0547">Nucleotide-binding</keyword>
<keyword evidence="11" id="KW-1185">Reference proteome</keyword>
<dbReference type="InterPro" id="IPR000719">
    <property type="entry name" value="Prot_kinase_dom"/>
</dbReference>
<gene>
    <name evidence="10" type="ORF">CIL05_13430</name>
</gene>
<dbReference type="AlphaFoldDB" id="A0A2A2IBI7"/>
<comment type="caution">
    <text evidence="10">The sequence shown here is derived from an EMBL/GenBank/DDBJ whole genome shotgun (WGS) entry which is preliminary data.</text>
</comment>